<dbReference type="GO" id="GO:0016757">
    <property type="term" value="F:glycosyltransferase activity"/>
    <property type="evidence" value="ECO:0007669"/>
    <property type="project" value="InterPro"/>
</dbReference>
<sequence>MLAPPASAPTTNDTLHYLSLSLPSAPSRLRGRHCRPRPNFTPEDRQLHPNDGSLNRPDSPSIVIFAAPRRFSTDKSDLVGARQDMAVRSWLALSPDVSVVLFSQHPSIFALARSLGPRVTVESAIDFTYAELVHMSPLLSALAVHI</sequence>
<dbReference type="InterPro" id="IPR044575">
    <property type="entry name" value="RAY1-like"/>
</dbReference>
<proteinExistence type="predicted"/>
<dbReference type="PANTHER" id="PTHR47483:SF1">
    <property type="entry name" value="BETA-ARABINOFURANOSYLTRANSFERASE RAY1"/>
    <property type="match status" value="1"/>
</dbReference>
<gene>
    <name evidence="2" type="ORF">B296_00010106</name>
</gene>
<evidence type="ECO:0000313" key="3">
    <source>
        <dbReference type="Proteomes" id="UP000287651"/>
    </source>
</evidence>
<evidence type="ECO:0000313" key="2">
    <source>
        <dbReference type="EMBL" id="RRT78736.1"/>
    </source>
</evidence>
<reference evidence="2 3" key="1">
    <citation type="journal article" date="2014" name="Agronomy (Basel)">
        <title>A Draft Genome Sequence for Ensete ventricosum, the Drought-Tolerant Tree Against Hunger.</title>
        <authorList>
            <person name="Harrison J."/>
            <person name="Moore K.A."/>
            <person name="Paszkiewicz K."/>
            <person name="Jones T."/>
            <person name="Grant M."/>
            <person name="Ambacheew D."/>
            <person name="Muzemil S."/>
            <person name="Studholme D.J."/>
        </authorList>
    </citation>
    <scope>NUCLEOTIDE SEQUENCE [LARGE SCALE GENOMIC DNA]</scope>
</reference>
<dbReference type="EMBL" id="AMZH03001602">
    <property type="protein sequence ID" value="RRT78736.1"/>
    <property type="molecule type" value="Genomic_DNA"/>
</dbReference>
<organism evidence="2 3">
    <name type="scientific">Ensete ventricosum</name>
    <name type="common">Abyssinian banana</name>
    <name type="synonym">Musa ensete</name>
    <dbReference type="NCBI Taxonomy" id="4639"/>
    <lineage>
        <taxon>Eukaryota</taxon>
        <taxon>Viridiplantae</taxon>
        <taxon>Streptophyta</taxon>
        <taxon>Embryophyta</taxon>
        <taxon>Tracheophyta</taxon>
        <taxon>Spermatophyta</taxon>
        <taxon>Magnoliopsida</taxon>
        <taxon>Liliopsida</taxon>
        <taxon>Zingiberales</taxon>
        <taxon>Musaceae</taxon>
        <taxon>Ensete</taxon>
    </lineage>
</organism>
<dbReference type="PANTHER" id="PTHR47483">
    <property type="entry name" value="BETA-ARABINOFURANOSYLTRANSFERASE RAY1"/>
    <property type="match status" value="1"/>
</dbReference>
<name>A0A427AR98_ENSVE</name>
<dbReference type="AlphaFoldDB" id="A0A427AR98"/>
<comment type="caution">
    <text evidence="2">The sequence shown here is derived from an EMBL/GenBank/DDBJ whole genome shotgun (WGS) entry which is preliminary data.</text>
</comment>
<protein>
    <submittedName>
        <fullName evidence="2">Uncharacterized protein</fullName>
    </submittedName>
</protein>
<evidence type="ECO:0000256" key="1">
    <source>
        <dbReference type="SAM" id="MobiDB-lite"/>
    </source>
</evidence>
<feature type="region of interest" description="Disordered" evidence="1">
    <location>
        <begin position="28"/>
        <end position="59"/>
    </location>
</feature>
<accession>A0A427AR98</accession>
<dbReference type="Proteomes" id="UP000287651">
    <property type="component" value="Unassembled WGS sequence"/>
</dbReference>